<protein>
    <submittedName>
        <fullName evidence="2">Uncharacterized protein</fullName>
    </submittedName>
</protein>
<feature type="transmembrane region" description="Helical" evidence="1">
    <location>
        <begin position="12"/>
        <end position="31"/>
    </location>
</feature>
<dbReference type="AlphaFoldDB" id="A0A7W3T632"/>
<evidence type="ECO:0000313" key="2">
    <source>
        <dbReference type="EMBL" id="MBB0231617.1"/>
    </source>
</evidence>
<feature type="transmembrane region" description="Helical" evidence="1">
    <location>
        <begin position="37"/>
        <end position="53"/>
    </location>
</feature>
<name>A0A7W3T632_9ACTN</name>
<gene>
    <name evidence="2" type="ORF">FOE67_19455</name>
</gene>
<proteinExistence type="predicted"/>
<sequence length="178" mass="18746">MLSSEREYLSFRMTAILPLLLFLPPLVSFAVDPGALWAEYPGILFHLAMLFLISRMDAPLWAKAAGFGWITLDVLAGALLINEVPADLADPIRLAGHILAGLWIVTASLVHPVAAVRIVGTIAGTWLGGYTFVATSLPDGSLGPAGVLFTVWLILLAATHRPAAPNPVRSGATGAPTT</sequence>
<comment type="caution">
    <text evidence="2">The sequence shown here is derived from an EMBL/GenBank/DDBJ whole genome shotgun (WGS) entry which is preliminary data.</text>
</comment>
<keyword evidence="1" id="KW-0812">Transmembrane</keyword>
<organism evidence="2 3">
    <name type="scientific">Streptomyces calidiresistens</name>
    <dbReference type="NCBI Taxonomy" id="1485586"/>
    <lineage>
        <taxon>Bacteria</taxon>
        <taxon>Bacillati</taxon>
        <taxon>Actinomycetota</taxon>
        <taxon>Actinomycetes</taxon>
        <taxon>Kitasatosporales</taxon>
        <taxon>Streptomycetaceae</taxon>
        <taxon>Streptomyces</taxon>
    </lineage>
</organism>
<accession>A0A7W3T632</accession>
<evidence type="ECO:0000256" key="1">
    <source>
        <dbReference type="SAM" id="Phobius"/>
    </source>
</evidence>
<dbReference type="EMBL" id="VKHS01000570">
    <property type="protein sequence ID" value="MBB0231617.1"/>
    <property type="molecule type" value="Genomic_DNA"/>
</dbReference>
<keyword evidence="1" id="KW-1133">Transmembrane helix</keyword>
<keyword evidence="3" id="KW-1185">Reference proteome</keyword>
<keyword evidence="1" id="KW-0472">Membrane</keyword>
<feature type="transmembrane region" description="Helical" evidence="1">
    <location>
        <begin position="141"/>
        <end position="159"/>
    </location>
</feature>
<reference evidence="3" key="1">
    <citation type="submission" date="2019-10" db="EMBL/GenBank/DDBJ databases">
        <title>Streptomyces sp. nov., a novel actinobacterium isolated from alkaline environment.</title>
        <authorList>
            <person name="Golinska P."/>
        </authorList>
    </citation>
    <scope>NUCLEOTIDE SEQUENCE [LARGE SCALE GENOMIC DNA]</scope>
    <source>
        <strain evidence="3">DSM 42108</strain>
    </source>
</reference>
<feature type="transmembrane region" description="Helical" evidence="1">
    <location>
        <begin position="60"/>
        <end position="82"/>
    </location>
</feature>
<feature type="transmembrane region" description="Helical" evidence="1">
    <location>
        <begin position="94"/>
        <end position="111"/>
    </location>
</feature>
<dbReference type="Proteomes" id="UP000530234">
    <property type="component" value="Unassembled WGS sequence"/>
</dbReference>
<evidence type="ECO:0000313" key="3">
    <source>
        <dbReference type="Proteomes" id="UP000530234"/>
    </source>
</evidence>